<accession>A0A848IF91</accession>
<keyword evidence="2" id="KW-1185">Reference proteome</keyword>
<evidence type="ECO:0000313" key="2">
    <source>
        <dbReference type="Proteomes" id="UP000544134"/>
    </source>
</evidence>
<dbReference type="AlphaFoldDB" id="A0A848IF91"/>
<gene>
    <name evidence="1" type="ORF">HHL24_12835</name>
</gene>
<sequence>MNTAGTICPKGNCGVTNGSAQMPTQQQLADAAGTASAQLGVASATAAAIASYTADKPYISGPAATFSFATGAASFAFGGLQQALAPNIGQYLTEGTLIGLAGYYAGDRYPLIGPAIAQAGNMLPDSKTVGDFEKSINSKINSLVNK</sequence>
<organism evidence="1 2">
    <name type="scientific">Paraburkholderia polaris</name>
    <dbReference type="NCBI Taxonomy" id="2728848"/>
    <lineage>
        <taxon>Bacteria</taxon>
        <taxon>Pseudomonadati</taxon>
        <taxon>Pseudomonadota</taxon>
        <taxon>Betaproteobacteria</taxon>
        <taxon>Burkholderiales</taxon>
        <taxon>Burkholderiaceae</taxon>
        <taxon>Paraburkholderia</taxon>
    </lineage>
</organism>
<reference evidence="1 2" key="1">
    <citation type="submission" date="2020-04" db="EMBL/GenBank/DDBJ databases">
        <title>Paraburkholderia sp. RP-4-7 isolated from soil.</title>
        <authorList>
            <person name="Dahal R.H."/>
        </authorList>
    </citation>
    <scope>NUCLEOTIDE SEQUENCE [LARGE SCALE GENOMIC DNA]</scope>
    <source>
        <strain evidence="1 2">RP-4-7</strain>
    </source>
</reference>
<name>A0A848IF91_9BURK</name>
<proteinExistence type="predicted"/>
<protein>
    <submittedName>
        <fullName evidence="1">Uncharacterized protein</fullName>
    </submittedName>
</protein>
<dbReference type="EMBL" id="JABBGJ010000012">
    <property type="protein sequence ID" value="NML98828.1"/>
    <property type="molecule type" value="Genomic_DNA"/>
</dbReference>
<dbReference type="Proteomes" id="UP000544134">
    <property type="component" value="Unassembled WGS sequence"/>
</dbReference>
<evidence type="ECO:0000313" key="1">
    <source>
        <dbReference type="EMBL" id="NML98828.1"/>
    </source>
</evidence>
<comment type="caution">
    <text evidence="1">The sequence shown here is derived from an EMBL/GenBank/DDBJ whole genome shotgun (WGS) entry which is preliminary data.</text>
</comment>